<feature type="region of interest" description="Disordered" evidence="1">
    <location>
        <begin position="938"/>
        <end position="966"/>
    </location>
</feature>
<name>A0A813ZQB0_ADIRI</name>
<feature type="region of interest" description="Disordered" evidence="1">
    <location>
        <begin position="188"/>
        <end position="236"/>
    </location>
</feature>
<feature type="compositionally biased region" description="Low complexity" evidence="1">
    <location>
        <begin position="499"/>
        <end position="515"/>
    </location>
</feature>
<feature type="region of interest" description="Disordered" evidence="1">
    <location>
        <begin position="484"/>
        <end position="517"/>
    </location>
</feature>
<keyword evidence="3" id="KW-1185">Reference proteome</keyword>
<gene>
    <name evidence="2" type="ORF">XAT740_LOCUS8064</name>
</gene>
<reference evidence="2" key="1">
    <citation type="submission" date="2021-02" db="EMBL/GenBank/DDBJ databases">
        <authorList>
            <person name="Nowell W R."/>
        </authorList>
    </citation>
    <scope>NUCLEOTIDE SEQUENCE</scope>
</reference>
<feature type="compositionally biased region" description="Low complexity" evidence="1">
    <location>
        <begin position="938"/>
        <end position="956"/>
    </location>
</feature>
<evidence type="ECO:0000256" key="1">
    <source>
        <dbReference type="SAM" id="MobiDB-lite"/>
    </source>
</evidence>
<dbReference type="EMBL" id="CAJNOR010000395">
    <property type="protein sequence ID" value="CAF0901778.1"/>
    <property type="molecule type" value="Genomic_DNA"/>
</dbReference>
<dbReference type="Proteomes" id="UP000663828">
    <property type="component" value="Unassembled WGS sequence"/>
</dbReference>
<sequence length="1140" mass="117384">MSDSFPLFLIDLNQLMIGLRYNHHHYHVRERNTTQQAIDSYNTWTFPDHLRADTKGDLKIDSKQLILTGMALGLNSTLTIPEFKKKLPPCPMLLLSNSEGALLVYYFLHQQLQFACHAPEIIKPIQAGNIFGSAAPTSSLALTGTFSSSQPPSNGFQMTQLNSTVAPSRIPIASQGKEKPNLTSAFNFTQAPPQITNGSPFSETSKASTVNLGSEPTPTQKQSPIKNTVSQEQPSTPKMDIKNLFQTIDQFQSKLNILTNSLSKAPTSFGDFDKSLENLTKTLQDMNNTFEKSSQSVKTMTHEHIEYMTKIENARYQLRSSLKENLYHSLKDRELDPWTQARLDSIKTKYDQLKHDLDVLLQVTHATIRDRSAPDTSEDAENEDFLPDLEISLITTGTMKQRLCNRIRELSHKVSQTEHDLQQICAKLNTDILSSKTFDKTTMSSERPFHNTDAQILAHLQATHKTITQVRVPLAVGINLSSTVESTKKQPVNEAPKVTTPSAQPSTPQQLSSPSVDSESFKNMLRLVRTSIDLFSGVTSPEQLQELSNTIATSPLSAAPKSNTTPISKTPTTVKATNLTKTTTLPKTSQTITALQTPGRSTISAPPVISVTPATPATQTFASDVPLSFSQVKPAIVSAATDLTKPQIAATSGDNAIRSLLNSTVSPSSNTAPVTKPLANTTTPNQVALSSSFGVSSLFNQAGTSSPSTTTVTSLSSTITTSVQSTSPTVKPLTSSGAGAFGSKPALGGSSSLNLGSLSASIPFDNSSSVTPLATTISTPSPSGTVFGTTSSTAPISTASAGPFGGSTTTPVTTSASTGSAFGSLSGPFGATVAVTTTAPTSGLFATPTTASAGIFGGAVTTAGIFGSTTTTTATSPFGSTPATSASGMGIFGTAAPSTALSTGIFGSTTTSTSSPFGAALPTTSAVGTSIFGAATSTAAPSTTTTSPFGATPTTPGGSGTGVFGSGFGATAPSSSTAGPFGSVFTSSSSSSTATPAGSIFGGFGGSSTASASSPTTGGFSVNLSAASPTSSTAFGASPSFGSGFSGFNTQSKSSGATTGFSFGGFAGQSSNSGAPAPTFASFGAAATVASQPASSPFGGSIFGSAAPTQPSGFGSSPFGGPSPAQSPTSSSFTSYRDRK</sequence>
<proteinExistence type="predicted"/>
<feature type="compositionally biased region" description="Gly residues" evidence="1">
    <location>
        <begin position="957"/>
        <end position="966"/>
    </location>
</feature>
<organism evidence="2 3">
    <name type="scientific">Adineta ricciae</name>
    <name type="common">Rotifer</name>
    <dbReference type="NCBI Taxonomy" id="249248"/>
    <lineage>
        <taxon>Eukaryota</taxon>
        <taxon>Metazoa</taxon>
        <taxon>Spiralia</taxon>
        <taxon>Gnathifera</taxon>
        <taxon>Rotifera</taxon>
        <taxon>Eurotatoria</taxon>
        <taxon>Bdelloidea</taxon>
        <taxon>Adinetida</taxon>
        <taxon>Adinetidae</taxon>
        <taxon>Adineta</taxon>
    </lineage>
</organism>
<evidence type="ECO:0000313" key="2">
    <source>
        <dbReference type="EMBL" id="CAF0901778.1"/>
    </source>
</evidence>
<protein>
    <submittedName>
        <fullName evidence="2">Uncharacterized protein</fullName>
    </submittedName>
</protein>
<evidence type="ECO:0000313" key="3">
    <source>
        <dbReference type="Proteomes" id="UP000663828"/>
    </source>
</evidence>
<feature type="region of interest" description="Disordered" evidence="1">
    <location>
        <begin position="1098"/>
        <end position="1140"/>
    </location>
</feature>
<comment type="caution">
    <text evidence="2">The sequence shown here is derived from an EMBL/GenBank/DDBJ whole genome shotgun (WGS) entry which is preliminary data.</text>
</comment>
<feature type="compositionally biased region" description="Low complexity" evidence="1">
    <location>
        <begin position="1111"/>
        <end position="1124"/>
    </location>
</feature>
<accession>A0A813ZQB0</accession>
<feature type="compositionally biased region" description="Polar residues" evidence="1">
    <location>
        <begin position="1126"/>
        <end position="1140"/>
    </location>
</feature>
<dbReference type="AlphaFoldDB" id="A0A813ZQB0"/>